<protein>
    <submittedName>
        <fullName evidence="1">Uncharacterized protein</fullName>
    </submittedName>
</protein>
<accession>A0ACC3CA13</accession>
<sequence>MSFFQHYRFSQVGLALQEIIDEMIEAETMDEDTQNMLLLQFDKAISSALSTWVKTKATLRGDLDHYRNVENIWTFYLKNAVIKLENVEHRVDDRLRIIACDGRTPSTGAGAKKAKK</sequence>
<keyword evidence="2" id="KW-1185">Reference proteome</keyword>
<proteinExistence type="predicted"/>
<gene>
    <name evidence="1" type="ORF">I4F81_009243</name>
</gene>
<evidence type="ECO:0000313" key="1">
    <source>
        <dbReference type="EMBL" id="KAK1866728.1"/>
    </source>
</evidence>
<organism evidence="1 2">
    <name type="scientific">Pyropia yezoensis</name>
    <name type="common">Susabi-nori</name>
    <name type="synonym">Porphyra yezoensis</name>
    <dbReference type="NCBI Taxonomy" id="2788"/>
    <lineage>
        <taxon>Eukaryota</taxon>
        <taxon>Rhodophyta</taxon>
        <taxon>Bangiophyceae</taxon>
        <taxon>Bangiales</taxon>
        <taxon>Bangiaceae</taxon>
        <taxon>Pyropia</taxon>
    </lineage>
</organism>
<dbReference type="EMBL" id="CM020619">
    <property type="protein sequence ID" value="KAK1866728.1"/>
    <property type="molecule type" value="Genomic_DNA"/>
</dbReference>
<dbReference type="Proteomes" id="UP000798662">
    <property type="component" value="Chromosome 2"/>
</dbReference>
<comment type="caution">
    <text evidence="1">The sequence shown here is derived from an EMBL/GenBank/DDBJ whole genome shotgun (WGS) entry which is preliminary data.</text>
</comment>
<name>A0ACC3CA13_PYRYE</name>
<reference evidence="1" key="1">
    <citation type="submission" date="2019-11" db="EMBL/GenBank/DDBJ databases">
        <title>Nori genome reveals adaptations in red seaweeds to the harsh intertidal environment.</title>
        <authorList>
            <person name="Wang D."/>
            <person name="Mao Y."/>
        </authorList>
    </citation>
    <scope>NUCLEOTIDE SEQUENCE</scope>
    <source>
        <tissue evidence="1">Gametophyte</tissue>
    </source>
</reference>
<evidence type="ECO:0000313" key="2">
    <source>
        <dbReference type="Proteomes" id="UP000798662"/>
    </source>
</evidence>